<gene>
    <name evidence="2" type="ORF">AVDCRST_MAG49-4086</name>
</gene>
<reference evidence="2" key="1">
    <citation type="submission" date="2020-02" db="EMBL/GenBank/DDBJ databases">
        <authorList>
            <person name="Meier V. D."/>
        </authorList>
    </citation>
    <scope>NUCLEOTIDE SEQUENCE</scope>
    <source>
        <strain evidence="2">AVDCRST_MAG49</strain>
    </source>
</reference>
<protein>
    <submittedName>
        <fullName evidence="2">Uncharacterized protein</fullName>
    </submittedName>
</protein>
<feature type="region of interest" description="Disordered" evidence="1">
    <location>
        <begin position="1"/>
        <end position="40"/>
    </location>
</feature>
<dbReference type="EMBL" id="CADCWG010000298">
    <property type="protein sequence ID" value="CAA9575207.1"/>
    <property type="molecule type" value="Genomic_DNA"/>
</dbReference>
<evidence type="ECO:0000256" key="1">
    <source>
        <dbReference type="SAM" id="MobiDB-lite"/>
    </source>
</evidence>
<sequence length="78" mass="8618">MFHPARPAGRSGKASRTRRHSVPKGHVAWPDSPRSPDRIASGCRTLRSAVGRPAWWPDRPRGCLWRPLAGSRPVSTTP</sequence>
<name>A0A6J4VCP3_9BACT</name>
<proteinExistence type="predicted"/>
<evidence type="ECO:0000313" key="2">
    <source>
        <dbReference type="EMBL" id="CAA9575207.1"/>
    </source>
</evidence>
<organism evidence="2">
    <name type="scientific">uncultured Thermomicrobiales bacterium</name>
    <dbReference type="NCBI Taxonomy" id="1645740"/>
    <lineage>
        <taxon>Bacteria</taxon>
        <taxon>Pseudomonadati</taxon>
        <taxon>Thermomicrobiota</taxon>
        <taxon>Thermomicrobia</taxon>
        <taxon>Thermomicrobiales</taxon>
        <taxon>environmental samples</taxon>
    </lineage>
</organism>
<feature type="compositionally biased region" description="Basic residues" evidence="1">
    <location>
        <begin position="13"/>
        <end position="23"/>
    </location>
</feature>
<accession>A0A6J4VCP3</accession>
<dbReference type="AlphaFoldDB" id="A0A6J4VCP3"/>